<dbReference type="Proteomes" id="UP001212841">
    <property type="component" value="Unassembled WGS sequence"/>
</dbReference>
<evidence type="ECO:0000313" key="1">
    <source>
        <dbReference type="EMBL" id="KAJ3042608.1"/>
    </source>
</evidence>
<keyword evidence="2" id="KW-1185">Reference proteome</keyword>
<sequence>MENQLPTPTTAYKIAYPSPSKSTFPTSTSLHTSVVTNQKPIPLRPASPQTTRKVTMATYANHLPVHRALF</sequence>
<comment type="caution">
    <text evidence="1">The sequence shown here is derived from an EMBL/GenBank/DDBJ whole genome shotgun (WGS) entry which is preliminary data.</text>
</comment>
<gene>
    <name evidence="1" type="ORF">HK097_001970</name>
</gene>
<protein>
    <submittedName>
        <fullName evidence="1">Uncharacterized protein</fullName>
    </submittedName>
</protein>
<name>A0AAD5S3W7_9FUNG</name>
<reference evidence="1" key="1">
    <citation type="submission" date="2020-05" db="EMBL/GenBank/DDBJ databases">
        <title>Phylogenomic resolution of chytrid fungi.</title>
        <authorList>
            <person name="Stajich J.E."/>
            <person name="Amses K."/>
            <person name="Simmons R."/>
            <person name="Seto K."/>
            <person name="Myers J."/>
            <person name="Bonds A."/>
            <person name="Quandt C.A."/>
            <person name="Barry K."/>
            <person name="Liu P."/>
            <person name="Grigoriev I."/>
            <person name="Longcore J.E."/>
            <person name="James T.Y."/>
        </authorList>
    </citation>
    <scope>NUCLEOTIDE SEQUENCE</scope>
    <source>
        <strain evidence="1">JEL0318</strain>
    </source>
</reference>
<evidence type="ECO:0000313" key="2">
    <source>
        <dbReference type="Proteomes" id="UP001212841"/>
    </source>
</evidence>
<dbReference type="EMBL" id="JADGJD010001407">
    <property type="protein sequence ID" value="KAJ3042608.1"/>
    <property type="molecule type" value="Genomic_DNA"/>
</dbReference>
<dbReference type="AlphaFoldDB" id="A0AAD5S3W7"/>
<organism evidence="1 2">
    <name type="scientific">Rhizophlyctis rosea</name>
    <dbReference type="NCBI Taxonomy" id="64517"/>
    <lineage>
        <taxon>Eukaryota</taxon>
        <taxon>Fungi</taxon>
        <taxon>Fungi incertae sedis</taxon>
        <taxon>Chytridiomycota</taxon>
        <taxon>Chytridiomycota incertae sedis</taxon>
        <taxon>Chytridiomycetes</taxon>
        <taxon>Rhizophlyctidales</taxon>
        <taxon>Rhizophlyctidaceae</taxon>
        <taxon>Rhizophlyctis</taxon>
    </lineage>
</organism>
<accession>A0AAD5S3W7</accession>
<proteinExistence type="predicted"/>